<proteinExistence type="predicted"/>
<accession>A0ABW4BH87</accession>
<keyword evidence="2" id="KW-0812">Transmembrane</keyword>
<evidence type="ECO:0000313" key="4">
    <source>
        <dbReference type="EMBL" id="MFD1398903.1"/>
    </source>
</evidence>
<feature type="domain" description="HTH cro/C1-type" evidence="3">
    <location>
        <begin position="7"/>
        <end position="61"/>
    </location>
</feature>
<dbReference type="PANTHER" id="PTHR46558">
    <property type="entry name" value="TRACRIPTIONAL REGULATORY PROTEIN-RELATED-RELATED"/>
    <property type="match status" value="1"/>
</dbReference>
<sequence>MTFGTRLKQARLKQNLTQQQPADQIHVSRQTISGWENGRTYPDIDALIALSDLFGLSLDDLIRGDHELVTDMQAKAQAATKAQRAYWVLLVAVAIMMVLVLGALFDWPWLQTPPLVQAMLVMVLSCSIAALQFVRQRYWYLRQPKLLPIYTRFAILFVGIIAFLILLYLAFGLSLEFYAAGGAALVVSGVAVGHAIKHPDDNFPSDKEA</sequence>
<evidence type="ECO:0000256" key="2">
    <source>
        <dbReference type="SAM" id="Phobius"/>
    </source>
</evidence>
<protein>
    <submittedName>
        <fullName evidence="4">Helix-turn-helix transcriptional regulator</fullName>
    </submittedName>
</protein>
<dbReference type="Pfam" id="PF01381">
    <property type="entry name" value="HTH_3"/>
    <property type="match status" value="1"/>
</dbReference>
<keyword evidence="2" id="KW-1133">Transmembrane helix</keyword>
<dbReference type="Proteomes" id="UP001597199">
    <property type="component" value="Unassembled WGS sequence"/>
</dbReference>
<keyword evidence="5" id="KW-1185">Reference proteome</keyword>
<organism evidence="4 5">
    <name type="scientific">Lacticaseibacillus suilingensis</name>
    <dbReference type="NCBI Taxonomy" id="2799577"/>
    <lineage>
        <taxon>Bacteria</taxon>
        <taxon>Bacillati</taxon>
        <taxon>Bacillota</taxon>
        <taxon>Bacilli</taxon>
        <taxon>Lactobacillales</taxon>
        <taxon>Lactobacillaceae</taxon>
        <taxon>Lacticaseibacillus</taxon>
    </lineage>
</organism>
<evidence type="ECO:0000313" key="5">
    <source>
        <dbReference type="Proteomes" id="UP001597199"/>
    </source>
</evidence>
<keyword evidence="1" id="KW-0238">DNA-binding</keyword>
<reference evidence="5" key="1">
    <citation type="journal article" date="2019" name="Int. J. Syst. Evol. Microbiol.">
        <title>The Global Catalogue of Microorganisms (GCM) 10K type strain sequencing project: providing services to taxonomists for standard genome sequencing and annotation.</title>
        <authorList>
            <consortium name="The Broad Institute Genomics Platform"/>
            <consortium name="The Broad Institute Genome Sequencing Center for Infectious Disease"/>
            <person name="Wu L."/>
            <person name="Ma J."/>
        </authorList>
    </citation>
    <scope>NUCLEOTIDE SEQUENCE [LARGE SCALE GENOMIC DNA]</scope>
    <source>
        <strain evidence="5">CCM 9110</strain>
    </source>
</reference>
<dbReference type="RefSeq" id="WP_204118488.1">
    <property type="nucleotide sequence ID" value="NZ_BOLV01000005.1"/>
</dbReference>
<dbReference type="EMBL" id="JBHTOA010000025">
    <property type="protein sequence ID" value="MFD1398903.1"/>
    <property type="molecule type" value="Genomic_DNA"/>
</dbReference>
<dbReference type="InterPro" id="IPR010982">
    <property type="entry name" value="Lambda_DNA-bd_dom_sf"/>
</dbReference>
<evidence type="ECO:0000256" key="1">
    <source>
        <dbReference type="ARBA" id="ARBA00023125"/>
    </source>
</evidence>
<gene>
    <name evidence="4" type="ORF">ACFQ41_06240</name>
</gene>
<comment type="caution">
    <text evidence="4">The sequence shown here is derived from an EMBL/GenBank/DDBJ whole genome shotgun (WGS) entry which is preliminary data.</text>
</comment>
<dbReference type="CDD" id="cd00093">
    <property type="entry name" value="HTH_XRE"/>
    <property type="match status" value="1"/>
</dbReference>
<dbReference type="SMART" id="SM00530">
    <property type="entry name" value="HTH_XRE"/>
    <property type="match status" value="1"/>
</dbReference>
<dbReference type="PANTHER" id="PTHR46558:SF15">
    <property type="entry name" value="HELIX-TURN-HELIX DOMAIN PROTEIN"/>
    <property type="match status" value="1"/>
</dbReference>
<dbReference type="Gene3D" id="1.10.260.40">
    <property type="entry name" value="lambda repressor-like DNA-binding domains"/>
    <property type="match status" value="1"/>
</dbReference>
<evidence type="ECO:0000259" key="3">
    <source>
        <dbReference type="PROSITE" id="PS50943"/>
    </source>
</evidence>
<dbReference type="InterPro" id="IPR001387">
    <property type="entry name" value="Cro/C1-type_HTH"/>
</dbReference>
<name>A0ABW4BH87_9LACO</name>
<feature type="transmembrane region" description="Helical" evidence="2">
    <location>
        <begin position="115"/>
        <end position="134"/>
    </location>
</feature>
<dbReference type="SUPFAM" id="SSF47413">
    <property type="entry name" value="lambda repressor-like DNA-binding domains"/>
    <property type="match status" value="1"/>
</dbReference>
<keyword evidence="2" id="KW-0472">Membrane</keyword>
<dbReference type="PROSITE" id="PS50943">
    <property type="entry name" value="HTH_CROC1"/>
    <property type="match status" value="1"/>
</dbReference>
<feature type="transmembrane region" description="Helical" evidence="2">
    <location>
        <begin position="146"/>
        <end position="171"/>
    </location>
</feature>
<feature type="transmembrane region" description="Helical" evidence="2">
    <location>
        <begin position="85"/>
        <end position="109"/>
    </location>
</feature>